<dbReference type="InterPro" id="IPR046700">
    <property type="entry name" value="DUF6570"/>
</dbReference>
<reference evidence="17" key="1">
    <citation type="submission" date="2025-08" db="UniProtKB">
        <authorList>
            <consortium name="Ensembl"/>
        </authorList>
    </citation>
    <scope>IDENTIFICATION</scope>
</reference>
<keyword evidence="3 9" id="KW-0378">Hydrolase</keyword>
<evidence type="ECO:0000259" key="15">
    <source>
        <dbReference type="Pfam" id="PF20209"/>
    </source>
</evidence>
<keyword evidence="1 9" id="KW-0547">Nucleotide-binding</keyword>
<feature type="domain" description="Helitron helicase-like" evidence="14">
    <location>
        <begin position="842"/>
        <end position="1040"/>
    </location>
</feature>
<evidence type="ECO:0000313" key="17">
    <source>
        <dbReference type="Ensembl" id="ENSOMEP00000019227.1"/>
    </source>
</evidence>
<dbReference type="SUPFAM" id="SSF56219">
    <property type="entry name" value="DNase I-like"/>
    <property type="match status" value="1"/>
</dbReference>
<keyword evidence="10" id="KW-0175">Coiled coil</keyword>
<evidence type="ECO:0000256" key="8">
    <source>
        <dbReference type="ARBA" id="ARBA00023235"/>
    </source>
</evidence>
<comment type="cofactor">
    <cofactor evidence="9">
        <name>Mg(2+)</name>
        <dbReference type="ChEBI" id="CHEBI:18420"/>
    </cofactor>
</comment>
<dbReference type="SUPFAM" id="SSF52540">
    <property type="entry name" value="P-loop containing nucleoside triphosphate hydrolases"/>
    <property type="match status" value="2"/>
</dbReference>
<dbReference type="PANTHER" id="PTHR47642:SF5">
    <property type="entry name" value="ATP-DEPENDENT DNA HELICASE"/>
    <property type="match status" value="1"/>
</dbReference>
<dbReference type="Pfam" id="PF05970">
    <property type="entry name" value="PIF1"/>
    <property type="match status" value="1"/>
</dbReference>
<feature type="domain" description="Endonuclease/exonuclease/phosphatase" evidence="12">
    <location>
        <begin position="2016"/>
        <end position="2205"/>
    </location>
</feature>
<accession>A0A3B3CMZ8</accession>
<dbReference type="Proteomes" id="UP000261560">
    <property type="component" value="Unplaced"/>
</dbReference>
<evidence type="ECO:0000256" key="10">
    <source>
        <dbReference type="SAM" id="Coils"/>
    </source>
</evidence>
<dbReference type="InterPro" id="IPR049163">
    <property type="entry name" value="Pif1-like_2B_dom"/>
</dbReference>
<evidence type="ECO:0000259" key="12">
    <source>
        <dbReference type="Pfam" id="PF03372"/>
    </source>
</evidence>
<feature type="coiled-coil region" evidence="10">
    <location>
        <begin position="1439"/>
        <end position="1466"/>
    </location>
</feature>
<evidence type="ECO:0000256" key="2">
    <source>
        <dbReference type="ARBA" id="ARBA00022763"/>
    </source>
</evidence>
<dbReference type="CDD" id="cd18809">
    <property type="entry name" value="SF1_C_RecD"/>
    <property type="match status" value="1"/>
</dbReference>
<sequence>MASLGFAVFRTRSGRYGYFDPHSRCAQGLPLSGAPSAGGTSVMLTFTSLRDMIDRISISFAIMGISPTTDYELQPVMFYSMNRGIVGNLMADTSILKQRGIHAHNAVNTSDQISEHVLVQPLIEEHVTLSNDSSSNRFAPVMNSDTISENVHALVISADRQEMNNFTENQTHHEPTASIHNSVPPSTSTVSGLYGSTCTLTKLSKQDRRKMKRRLIQSPKTPQRKENQKQKERQKYASDKSYQASKKSYSKDRYQSNPDIRQKKNVYDARRYKDHADFFRKKHRTYIRKSYNEVESFREKHKLRMKEYSSELKSQSNDMQLKKRVYIRNRYRESTDFQLKQRMYIRNRYRESTDFQLKQRMYIRDRYRESTDFQLKQRMYIRDRYRQSTDFQLKQRMYIRNRYRQSEEFRQKQRAHFMQRYRNDTTFRNQHRQLMKEKMRDRYTGNASFKTNHNIRCAMNIKRKYRRMNMPVQPVEAQADNSLIREAISVFRSNIQLAPTYVCTVCHKSSFKNQVKPCRRSNYVKNESMAETCLTGSYVHTCDNVCRDSECTALEERKKEWICHTCHKHLKSGRMPSLAVVNNLELDEIPPELRDLNILERHLISKCIPFAKIIPLPKGRQRLIRGNLVCVPSEVQETVDALPRLRSESQVMRVKLKRRLCYKGHQLFQTVTWSKLVHALQKLKEIHPQYQDVTIRDEPELCDPTLDSSESSDSDSDMDDYDEADLMEIDRCEQSALCNPEHEPENGQDAEPAEEQRDDAEPEQSLPNGGFALESCLQPVDISEEMLCYGDNTYCVAPAERNSPVSFFKTPKLEALSFPVLYPRGRNTLDERRIIKVSPSAYFKSRLFNIDIRFAKDPNYLFFSQFVTEIHLANSCMTIQLRKGKTLTKDGRQITSGMLQDRQEVEKLVRSKDAIRFMQPLRGTPAYWNKTSKDLFAMIRQLGTPTFFCTFSMAELRWTEVIKAIKRQQGEDVDFEALNWSEKCEILRGNPVTSMRMFDKRVEALFRDLLLSEAQPLGKIIDFFYRVEFQHRGSPHIHMMAWVEGAVDPEKDDDQTICAFVDRYISGRLPDPNRQPELYKKVSELQKHSRNHTPTCFKSVNSGCRFGFPKPPSRHTMISRPPEDNNTHTAKVKLRPLNQLLNEPEAASMTLNELLSRCDLTLDEYETSLQSMNKKTSIILKRDPKDCWINGYNPYLLEAWDSNIDVSFILNAYSCVEYLTKYITKKESGLSDYLKTVMENASTDRVNECDEMRAVMQAYSKKREVSAQECVARVCGIHMKKCSRSVIFIPTDDNPVKMSRPMSFLENTPDESCNIWMTSLSDKYKSRPQRAEYEQMCLADFASTCRFVPAAQKKGKEVLPLLNDLGYVQRRKNNKPAIIRFYHSSQEKQPEQYYGRLLRLYLPHRSEQELKSQGFPTYQSFYSSGWTTRPGSDHSEYVQDIVNENRRKYEKNSEEIEEALEEFDQNRDLVVDEWCNLAPESEVVRLQCDEGLQDDEGEPENVPDYCGGDGAAEVRAVRETPVIDPAEVRQMYQNLNQKQACVFYSIRDWCTSRVAGLNPEPFFMYVNGGAGTGKSHLIRCVYSEASKILSRLPAHAEEADMSKPTVLLSAFTGTAAFNISGSTLHSLLKLPRSLKPPIQGLGNQLDEVRSELINTEILVIDEISMISKPLFAYVDARLKQIKGTQSPFGGVSVLAVGDFYQLPPVRHSKPLCVHNPSEIDLWQEHFQMVTLTQIMRQKDDLSFAEMLNRMRVKEKTDKLSQADRELLSQSITEPTSCPNDVLHIFATNKQVAEHNSVTLTLLHSNIVSIDADDFQKDPRTGRMARKDKPCAGGRSELADTLKVAEGARVMLTRNIDVGNGLVNGAFAKLVQVVTSDNDRITKLGLQMDQSRNKDRVVFIERAEENLKQRGVVRRQFPVKLAFACTVHKTQGLTTDAAVVSLKNIFEAGMAYVAVSRVRTLSGLYLLDLDERKIYSNPEITAALQSMRQASVDDMMPLLNLTGTVSRPDILTLVHHNTEGLPAHIKDLKSHHELCLADVLCLTETHLQSSFVADSLHLEGYSMFKRNRHMSYSNFPELSSRSGGGVAVYVRNTFVVNEKRYLHNVTDLEFVVLKVEAPFQALITAVYRPPDFGLKPFMDNLVSLLDSLEMLDCHPVIVCGDFNENQLMRGRKPILDLFESRGYAQLITSATTDKHTLLDLVFISQPRRCLHAGVMRSYYSYHNPVYCLLSFSDS</sequence>
<comment type="similarity">
    <text evidence="9">Belongs to the helicase family.</text>
</comment>
<name>A0A3B3CMZ8_ORYME</name>
<dbReference type="GO" id="GO:0006281">
    <property type="term" value="P:DNA repair"/>
    <property type="evidence" value="ECO:0007669"/>
    <property type="project" value="UniProtKB-KW"/>
</dbReference>
<dbReference type="GO" id="GO:0016887">
    <property type="term" value="F:ATP hydrolysis activity"/>
    <property type="evidence" value="ECO:0007669"/>
    <property type="project" value="RHEA"/>
</dbReference>
<dbReference type="GO" id="GO:0043139">
    <property type="term" value="F:5'-3' DNA helicase activity"/>
    <property type="evidence" value="ECO:0007669"/>
    <property type="project" value="UniProtKB-EC"/>
</dbReference>
<dbReference type="Gene3D" id="3.60.10.10">
    <property type="entry name" value="Endonuclease/exonuclease/phosphatase"/>
    <property type="match status" value="1"/>
</dbReference>
<evidence type="ECO:0000256" key="3">
    <source>
        <dbReference type="ARBA" id="ARBA00022801"/>
    </source>
</evidence>
<feature type="region of interest" description="Disordered" evidence="11">
    <location>
        <begin position="203"/>
        <end position="265"/>
    </location>
</feature>
<evidence type="ECO:0000256" key="6">
    <source>
        <dbReference type="ARBA" id="ARBA00023125"/>
    </source>
</evidence>
<feature type="compositionally biased region" description="Acidic residues" evidence="11">
    <location>
        <begin position="710"/>
        <end position="720"/>
    </location>
</feature>
<dbReference type="Pfam" id="PF21530">
    <property type="entry name" value="Pif1_2B_dom"/>
    <property type="match status" value="1"/>
</dbReference>
<comment type="catalytic activity">
    <reaction evidence="9">
        <text>ATP + H2O = ADP + phosphate + H(+)</text>
        <dbReference type="Rhea" id="RHEA:13065"/>
        <dbReference type="ChEBI" id="CHEBI:15377"/>
        <dbReference type="ChEBI" id="CHEBI:15378"/>
        <dbReference type="ChEBI" id="CHEBI:30616"/>
        <dbReference type="ChEBI" id="CHEBI:43474"/>
        <dbReference type="ChEBI" id="CHEBI:456216"/>
        <dbReference type="EC" id="5.6.2.3"/>
    </reaction>
</comment>
<dbReference type="OMA" id="RESTDFQ"/>
<dbReference type="InterPro" id="IPR027417">
    <property type="entry name" value="P-loop_NTPase"/>
</dbReference>
<protein>
    <recommendedName>
        <fullName evidence="9">ATP-dependent DNA helicase</fullName>
        <ecNumber evidence="9">5.6.2.3</ecNumber>
    </recommendedName>
</protein>
<dbReference type="GeneTree" id="ENSGT00940000164296"/>
<dbReference type="GO" id="GO:0005524">
    <property type="term" value="F:ATP binding"/>
    <property type="evidence" value="ECO:0007669"/>
    <property type="project" value="UniProtKB-KW"/>
</dbReference>
<keyword evidence="9" id="KW-0233">DNA recombination</keyword>
<dbReference type="Pfam" id="PF14214">
    <property type="entry name" value="Helitron_like_N"/>
    <property type="match status" value="1"/>
</dbReference>
<organism evidence="17 18">
    <name type="scientific">Oryzias melastigma</name>
    <name type="common">Marine medaka</name>
    <dbReference type="NCBI Taxonomy" id="30732"/>
    <lineage>
        <taxon>Eukaryota</taxon>
        <taxon>Metazoa</taxon>
        <taxon>Chordata</taxon>
        <taxon>Craniata</taxon>
        <taxon>Vertebrata</taxon>
        <taxon>Euteleostomi</taxon>
        <taxon>Actinopterygii</taxon>
        <taxon>Neopterygii</taxon>
        <taxon>Teleostei</taxon>
        <taxon>Neoteleostei</taxon>
        <taxon>Acanthomorphata</taxon>
        <taxon>Ovalentaria</taxon>
        <taxon>Atherinomorphae</taxon>
        <taxon>Beloniformes</taxon>
        <taxon>Adrianichthyidae</taxon>
        <taxon>Oryziinae</taxon>
        <taxon>Oryzias</taxon>
    </lineage>
</organism>
<feature type="domain" description="DUF6570" evidence="15">
    <location>
        <begin position="573"/>
        <end position="698"/>
    </location>
</feature>
<keyword evidence="7 9" id="KW-0234">DNA repair</keyword>
<evidence type="ECO:0000256" key="7">
    <source>
        <dbReference type="ARBA" id="ARBA00023204"/>
    </source>
</evidence>
<evidence type="ECO:0000256" key="1">
    <source>
        <dbReference type="ARBA" id="ARBA00022741"/>
    </source>
</evidence>
<keyword evidence="8" id="KW-0413">Isomerase</keyword>
<feature type="compositionally biased region" description="Basic and acidic residues" evidence="11">
    <location>
        <begin position="223"/>
        <end position="238"/>
    </location>
</feature>
<evidence type="ECO:0000313" key="18">
    <source>
        <dbReference type="Proteomes" id="UP000261560"/>
    </source>
</evidence>
<dbReference type="InterPro" id="IPR005135">
    <property type="entry name" value="Endo/exonuclease/phosphatase"/>
</dbReference>
<keyword evidence="2 9" id="KW-0227">DNA damage</keyword>
<proteinExistence type="inferred from homology"/>
<evidence type="ECO:0000259" key="13">
    <source>
        <dbReference type="Pfam" id="PF05970"/>
    </source>
</evidence>
<evidence type="ECO:0000256" key="9">
    <source>
        <dbReference type="RuleBase" id="RU363044"/>
    </source>
</evidence>
<keyword evidence="18" id="KW-1185">Reference proteome</keyword>
<feature type="region of interest" description="Disordered" evidence="11">
    <location>
        <begin position="697"/>
        <end position="720"/>
    </location>
</feature>
<dbReference type="InterPro" id="IPR036691">
    <property type="entry name" value="Endo/exonu/phosph_ase_sf"/>
</dbReference>
<dbReference type="PANTHER" id="PTHR47642">
    <property type="entry name" value="ATP-DEPENDENT DNA HELICASE"/>
    <property type="match status" value="1"/>
</dbReference>
<dbReference type="EC" id="5.6.2.3" evidence="9"/>
<evidence type="ECO:0000256" key="5">
    <source>
        <dbReference type="ARBA" id="ARBA00022840"/>
    </source>
</evidence>
<dbReference type="Pfam" id="PF03372">
    <property type="entry name" value="Exo_endo_phos"/>
    <property type="match status" value="1"/>
</dbReference>
<dbReference type="STRING" id="30732.ENSOMEP00000019227"/>
<feature type="domain" description="DNA helicase Pif1-like 2B" evidence="16">
    <location>
        <begin position="1841"/>
        <end position="1871"/>
    </location>
</feature>
<dbReference type="Ensembl" id="ENSOMET00000028420.1">
    <property type="protein sequence ID" value="ENSOMEP00000019227.1"/>
    <property type="gene ID" value="ENSOMEG00000021040.1"/>
</dbReference>
<evidence type="ECO:0000259" key="16">
    <source>
        <dbReference type="Pfam" id="PF21530"/>
    </source>
</evidence>
<dbReference type="InterPro" id="IPR010285">
    <property type="entry name" value="DNA_helicase_pif1-like_DEAD"/>
</dbReference>
<evidence type="ECO:0000259" key="14">
    <source>
        <dbReference type="Pfam" id="PF14214"/>
    </source>
</evidence>
<evidence type="ECO:0000256" key="4">
    <source>
        <dbReference type="ARBA" id="ARBA00022806"/>
    </source>
</evidence>
<feature type="region of interest" description="Disordered" evidence="11">
    <location>
        <begin position="738"/>
        <end position="770"/>
    </location>
</feature>
<dbReference type="InterPro" id="IPR025476">
    <property type="entry name" value="Helitron_helicase-like"/>
</dbReference>
<dbReference type="Pfam" id="PF20209">
    <property type="entry name" value="DUF6570"/>
    <property type="match status" value="1"/>
</dbReference>
<feature type="domain" description="DNA helicase Pif1-like DEAD-box helicase" evidence="13">
    <location>
        <begin position="1535"/>
        <end position="1740"/>
    </location>
</feature>
<feature type="compositionally biased region" description="Acidic residues" evidence="11">
    <location>
        <begin position="746"/>
        <end position="762"/>
    </location>
</feature>
<dbReference type="GO" id="GO:0006310">
    <property type="term" value="P:DNA recombination"/>
    <property type="evidence" value="ECO:0007669"/>
    <property type="project" value="UniProtKB-KW"/>
</dbReference>
<keyword evidence="6" id="KW-0238">DNA-binding</keyword>
<dbReference type="GO" id="GO:0000723">
    <property type="term" value="P:telomere maintenance"/>
    <property type="evidence" value="ECO:0007669"/>
    <property type="project" value="InterPro"/>
</dbReference>
<dbReference type="Gene3D" id="3.40.50.300">
    <property type="entry name" value="P-loop containing nucleotide triphosphate hydrolases"/>
    <property type="match status" value="2"/>
</dbReference>
<evidence type="ECO:0000256" key="11">
    <source>
        <dbReference type="SAM" id="MobiDB-lite"/>
    </source>
</evidence>
<keyword evidence="4 9" id="KW-0347">Helicase</keyword>
<reference evidence="17" key="2">
    <citation type="submission" date="2025-09" db="UniProtKB">
        <authorList>
            <consortium name="Ensembl"/>
        </authorList>
    </citation>
    <scope>IDENTIFICATION</scope>
</reference>
<feature type="compositionally biased region" description="Basic and acidic residues" evidence="11">
    <location>
        <begin position="249"/>
        <end position="265"/>
    </location>
</feature>
<dbReference type="PaxDb" id="30732-ENSOMEP00000019227"/>
<keyword evidence="5 9" id="KW-0067">ATP-binding</keyword>
<dbReference type="InterPro" id="IPR051055">
    <property type="entry name" value="PIF1_helicase"/>
</dbReference>